<dbReference type="PROSITE" id="PS51253">
    <property type="entry name" value="HTH_CENPB"/>
    <property type="match status" value="1"/>
</dbReference>
<protein>
    <recommendedName>
        <fullName evidence="8">HTH CENPB-type domain-containing protein</fullName>
    </recommendedName>
</protein>
<proteinExistence type="predicted"/>
<dbReference type="PANTHER" id="PTHR19303:SF73">
    <property type="entry name" value="PROTEIN PDC2"/>
    <property type="match status" value="1"/>
</dbReference>
<evidence type="ECO:0000256" key="2">
    <source>
        <dbReference type="ARBA" id="ARBA00023242"/>
    </source>
</evidence>
<keyword evidence="1 3" id="KW-0238">DNA-binding</keyword>
<dbReference type="SMART" id="SM00674">
    <property type="entry name" value="CENPB"/>
    <property type="match status" value="1"/>
</dbReference>
<evidence type="ECO:0000259" key="5">
    <source>
        <dbReference type="PROSITE" id="PS51253"/>
    </source>
</evidence>
<name>A0ABQ9FWZ8_TEGGR</name>
<comment type="subcellular location">
    <subcellularLocation>
        <location evidence="3">Nucleus</location>
    </subcellularLocation>
</comment>
<keyword evidence="7" id="KW-1185">Reference proteome</keyword>
<dbReference type="Pfam" id="PF03221">
    <property type="entry name" value="HTH_Tnp_Tc5"/>
    <property type="match status" value="1"/>
</dbReference>
<evidence type="ECO:0000256" key="3">
    <source>
        <dbReference type="PROSITE-ProRule" id="PRU00320"/>
    </source>
</evidence>
<feature type="DNA-binding region" description="H-T-H motif" evidence="3">
    <location>
        <begin position="28"/>
        <end position="48"/>
    </location>
</feature>
<dbReference type="InterPro" id="IPR007889">
    <property type="entry name" value="HTH_Psq"/>
</dbReference>
<dbReference type="Pfam" id="PF04218">
    <property type="entry name" value="CENP-B_N"/>
    <property type="match status" value="1"/>
</dbReference>
<dbReference type="InterPro" id="IPR050863">
    <property type="entry name" value="CenT-Element_Derived"/>
</dbReference>
<reference evidence="6 7" key="1">
    <citation type="submission" date="2022-12" db="EMBL/GenBank/DDBJ databases">
        <title>Chromosome-level genome of Tegillarca granosa.</title>
        <authorList>
            <person name="Kim J."/>
        </authorList>
    </citation>
    <scope>NUCLEOTIDE SEQUENCE [LARGE SCALE GENOMIC DNA]</scope>
    <source>
        <strain evidence="6">Teg-2019</strain>
        <tissue evidence="6">Adductor muscle</tissue>
    </source>
</reference>
<dbReference type="EMBL" id="JARBDR010000107">
    <property type="protein sequence ID" value="KAJ8321317.1"/>
    <property type="molecule type" value="Genomic_DNA"/>
</dbReference>
<dbReference type="PROSITE" id="PS50960">
    <property type="entry name" value="HTH_PSQ"/>
    <property type="match status" value="1"/>
</dbReference>
<evidence type="ECO:0008006" key="8">
    <source>
        <dbReference type="Google" id="ProtNLM"/>
    </source>
</evidence>
<accession>A0ABQ9FWZ8</accession>
<evidence type="ECO:0000256" key="1">
    <source>
        <dbReference type="ARBA" id="ARBA00023125"/>
    </source>
</evidence>
<dbReference type="PANTHER" id="PTHR19303">
    <property type="entry name" value="TRANSPOSON"/>
    <property type="match status" value="1"/>
</dbReference>
<comment type="caution">
    <text evidence="6">The sequence shown here is derived from an EMBL/GenBank/DDBJ whole genome shotgun (WGS) entry which is preliminary data.</text>
</comment>
<gene>
    <name evidence="6" type="ORF">KUTeg_001175</name>
</gene>
<sequence length="184" mass="20417">MDSKKHKALSLDTKYQVLTAVDSGVKFKKQIASDFGIPASTLITILKQRENIVSAYNSNVEEALFTYFRGACDLNIPLSGPSLAVKVNEFAVKLGQSNFETNNSWIKRFEQHQGIVSKAVCGESASVHKNVTNSYKETTLPNLPKDYEPKDVTLQMKGESCHRGKRSKERLTVVLCANMDGTDK</sequence>
<dbReference type="Proteomes" id="UP001217089">
    <property type="component" value="Unassembled WGS sequence"/>
</dbReference>
<feature type="domain" description="HTH psq-type" evidence="4">
    <location>
        <begin position="1"/>
        <end position="52"/>
    </location>
</feature>
<feature type="domain" description="HTH CENPB-type" evidence="5">
    <location>
        <begin position="48"/>
        <end position="119"/>
    </location>
</feature>
<organism evidence="6 7">
    <name type="scientific">Tegillarca granosa</name>
    <name type="common">Malaysian cockle</name>
    <name type="synonym">Anadara granosa</name>
    <dbReference type="NCBI Taxonomy" id="220873"/>
    <lineage>
        <taxon>Eukaryota</taxon>
        <taxon>Metazoa</taxon>
        <taxon>Spiralia</taxon>
        <taxon>Lophotrochozoa</taxon>
        <taxon>Mollusca</taxon>
        <taxon>Bivalvia</taxon>
        <taxon>Autobranchia</taxon>
        <taxon>Pteriomorphia</taxon>
        <taxon>Arcoida</taxon>
        <taxon>Arcoidea</taxon>
        <taxon>Arcidae</taxon>
        <taxon>Tegillarca</taxon>
    </lineage>
</organism>
<evidence type="ECO:0000313" key="6">
    <source>
        <dbReference type="EMBL" id="KAJ8321317.1"/>
    </source>
</evidence>
<keyword evidence="2 3" id="KW-0539">Nucleus</keyword>
<dbReference type="InterPro" id="IPR009057">
    <property type="entry name" value="Homeodomain-like_sf"/>
</dbReference>
<dbReference type="Gene3D" id="1.10.10.60">
    <property type="entry name" value="Homeodomain-like"/>
    <property type="match status" value="2"/>
</dbReference>
<evidence type="ECO:0000313" key="7">
    <source>
        <dbReference type="Proteomes" id="UP001217089"/>
    </source>
</evidence>
<dbReference type="InterPro" id="IPR006600">
    <property type="entry name" value="HTH_CenpB_DNA-bd_dom"/>
</dbReference>
<evidence type="ECO:0000259" key="4">
    <source>
        <dbReference type="PROSITE" id="PS50960"/>
    </source>
</evidence>
<dbReference type="SUPFAM" id="SSF46689">
    <property type="entry name" value="Homeodomain-like"/>
    <property type="match status" value="2"/>
</dbReference>